<dbReference type="Gene3D" id="3.40.50.2300">
    <property type="match status" value="1"/>
</dbReference>
<gene>
    <name evidence="3" type="ORF">H8D96_03475</name>
</gene>
<feature type="domain" description="Response regulatory" evidence="2">
    <location>
        <begin position="6"/>
        <end position="119"/>
    </location>
</feature>
<reference evidence="3 4" key="1">
    <citation type="submission" date="2020-08" db="EMBL/GenBank/DDBJ databases">
        <title>Bridging the membrane lipid divide: bacteria of the FCB group superphylum have the potential to synthesize archaeal ether lipids.</title>
        <authorList>
            <person name="Villanueva L."/>
            <person name="Von Meijenfeldt F.A.B."/>
            <person name="Westbye A.B."/>
            <person name="Yadav S."/>
            <person name="Hopmans E.C."/>
            <person name="Dutilh B.E."/>
            <person name="Sinninghe Damste J.S."/>
        </authorList>
    </citation>
    <scope>NUCLEOTIDE SEQUENCE [LARGE SCALE GENOMIC DNA]</scope>
    <source>
        <strain evidence="3">NIOZ-UU17</strain>
    </source>
</reference>
<dbReference type="AlphaFoldDB" id="A0A8J6NW86"/>
<dbReference type="Pfam" id="PF00072">
    <property type="entry name" value="Response_reg"/>
    <property type="match status" value="1"/>
</dbReference>
<dbReference type="Proteomes" id="UP000605201">
    <property type="component" value="Unassembled WGS sequence"/>
</dbReference>
<proteinExistence type="predicted"/>
<comment type="caution">
    <text evidence="3">The sequence shown here is derived from an EMBL/GenBank/DDBJ whole genome shotgun (WGS) entry which is preliminary data.</text>
</comment>
<dbReference type="GO" id="GO:0000160">
    <property type="term" value="P:phosphorelay signal transduction system"/>
    <property type="evidence" value="ECO:0007669"/>
    <property type="project" value="InterPro"/>
</dbReference>
<dbReference type="PROSITE" id="PS50110">
    <property type="entry name" value="RESPONSE_REGULATORY"/>
    <property type="match status" value="1"/>
</dbReference>
<evidence type="ECO:0000313" key="3">
    <source>
        <dbReference type="EMBL" id="MBC8430960.1"/>
    </source>
</evidence>
<evidence type="ECO:0000313" key="4">
    <source>
        <dbReference type="Proteomes" id="UP000605201"/>
    </source>
</evidence>
<evidence type="ECO:0000259" key="2">
    <source>
        <dbReference type="PROSITE" id="PS50110"/>
    </source>
</evidence>
<feature type="modified residue" description="4-aspartylphosphate" evidence="1">
    <location>
        <position position="56"/>
    </location>
</feature>
<protein>
    <submittedName>
        <fullName evidence="3">Response regulator</fullName>
    </submittedName>
</protein>
<dbReference type="EMBL" id="JACNIG010000097">
    <property type="protein sequence ID" value="MBC8430960.1"/>
    <property type="molecule type" value="Genomic_DNA"/>
</dbReference>
<dbReference type="SUPFAM" id="SSF52172">
    <property type="entry name" value="CheY-like"/>
    <property type="match status" value="1"/>
</dbReference>
<dbReference type="InterPro" id="IPR001789">
    <property type="entry name" value="Sig_transdc_resp-reg_receiver"/>
</dbReference>
<sequence>MKNTFNILVADRNPHVREFLKRELTSEGYQVRMAESGRQLIKWAFHKESLDLLIVDPDFPDTDIQSLFAKLRDRIPFLPMVVHAFHSDYTEHADLWDEIPFVEKRGSSIEHLKKVVFDILQKPNKELGRTASGHGRQPVGQG</sequence>
<organism evidence="3 4">
    <name type="scientific">Candidatus Desulfatibia vada</name>
    <dbReference type="NCBI Taxonomy" id="2841696"/>
    <lineage>
        <taxon>Bacteria</taxon>
        <taxon>Pseudomonadati</taxon>
        <taxon>Thermodesulfobacteriota</taxon>
        <taxon>Desulfobacteria</taxon>
        <taxon>Desulfobacterales</taxon>
        <taxon>Desulfobacterales incertae sedis</taxon>
        <taxon>Candidatus Desulfatibia</taxon>
    </lineage>
</organism>
<keyword evidence="1" id="KW-0597">Phosphoprotein</keyword>
<dbReference type="InterPro" id="IPR011006">
    <property type="entry name" value="CheY-like_superfamily"/>
</dbReference>
<evidence type="ECO:0000256" key="1">
    <source>
        <dbReference type="PROSITE-ProRule" id="PRU00169"/>
    </source>
</evidence>
<accession>A0A8J6NW86</accession>
<name>A0A8J6NW86_9BACT</name>